<sequence length="854" mass="94105">MSVAVIQGCSKGIGRALAQNLLSTTKFNVVGTTASGATRAREAILSGTSTGSGAENRLTTLDMDIRDESAVKKASEQVQDKFGDKPLRLLINVSGMLHAEKNVMQISHSEALRSFEINVIGHMLTFKHFVPLVGKEGTEDDKELLPGGRSVLASISARVGSIQDNELGGWYSYRASKAAVNQLIKTLSLELKARNIPAVALAYHPGTVRTDLSKNFIGPDFKAPSRGEKGREYGIFNPDEAASKMMGVVRGLDADNELGGWYSYRASKAAVNQMIKTLSLELKARKIPAVALAYHPGTVRTDLSKDFIGPDFKAPSRGDKGREYGIFNPDEAADKMMSVRAGSAMPMFDPVKDAIENSPIASTQQLPPTPSYKHNILSSPPPAPTAPPSPGRRNSVSSANLSMLLNDGPPPTKRQRTASIHHLLSPTDSRPSSSGGLQIDMGSSPGRSVMGPPALPPRSSSAPTPVPYAPRRISAGRRLRVPLTPDEHAMMERSCRNTLRNTATNSPHSRPSSSSGPDRKRRRGSDDQGEVRPPPGVNGRDDSYMVAQHYNRRKEVGVKARLDSPIIGLRNFNNWIKSVLIAKFGRRPLHESDTHGPNPHGRGVTSGKVLDLGCGKGGDLRKWGKASIREYVGLDIAEVSITQARNRHMELVPSQRFDAEFHAFDCFSDNINTVVSPHRLRTPFDVVSMQFCMHYAFESLDKVRVMLENVSQYLRPGGIFLGTIPNSELLLDTLNKLPADETSFGNSVYSIRFDSKQDQPLYGHRYWFYLKDAVEDVPEYVVRWEEFETLSLEYGLKVIHRSEFHDIFALERRDPEYGPLLQTMKVVNSRGETEMSEDQWKAANIYIAFAFEKQ</sequence>
<evidence type="ECO:0000256" key="6">
    <source>
        <dbReference type="ARBA" id="ARBA00022884"/>
    </source>
</evidence>
<dbReference type="InterPro" id="IPR029063">
    <property type="entry name" value="SAM-dependent_MTases_sf"/>
</dbReference>
<dbReference type="EMBL" id="CAJMWZ010003164">
    <property type="protein sequence ID" value="CAE6470542.1"/>
    <property type="molecule type" value="Genomic_DNA"/>
</dbReference>
<gene>
    <name evidence="14" type="ORF">RDB_LOCUS61872</name>
</gene>
<evidence type="ECO:0000256" key="5">
    <source>
        <dbReference type="ARBA" id="ARBA00022691"/>
    </source>
</evidence>
<keyword evidence="3" id="KW-0489">Methyltransferase</keyword>
<comment type="function">
    <text evidence="1">Responsible for methylating the 5'-cap structure of mRNAs.</text>
</comment>
<evidence type="ECO:0000256" key="12">
    <source>
        <dbReference type="SAM" id="MobiDB-lite"/>
    </source>
</evidence>
<feature type="region of interest" description="Disordered" evidence="12">
    <location>
        <begin position="361"/>
        <end position="543"/>
    </location>
</feature>
<proteinExistence type="predicted"/>
<comment type="catalytic activity">
    <reaction evidence="10">
        <text>a 5'-end (5'-triphosphoguanosine)-ribonucleoside in mRNA + S-adenosyl-L-methionine = a 5'-end (N(7)-methyl 5'-triphosphoguanosine)-ribonucleoside in mRNA + S-adenosyl-L-homocysteine</text>
        <dbReference type="Rhea" id="RHEA:67008"/>
        <dbReference type="Rhea" id="RHEA-COMP:17166"/>
        <dbReference type="Rhea" id="RHEA-COMP:17167"/>
        <dbReference type="ChEBI" id="CHEBI:57856"/>
        <dbReference type="ChEBI" id="CHEBI:59789"/>
        <dbReference type="ChEBI" id="CHEBI:156461"/>
        <dbReference type="ChEBI" id="CHEBI:167617"/>
        <dbReference type="EC" id="2.1.1.56"/>
    </reaction>
</comment>
<organism evidence="14 15">
    <name type="scientific">Rhizoctonia solani</name>
    <dbReference type="NCBI Taxonomy" id="456999"/>
    <lineage>
        <taxon>Eukaryota</taxon>
        <taxon>Fungi</taxon>
        <taxon>Dikarya</taxon>
        <taxon>Basidiomycota</taxon>
        <taxon>Agaricomycotina</taxon>
        <taxon>Agaricomycetes</taxon>
        <taxon>Cantharellales</taxon>
        <taxon>Ceratobasidiaceae</taxon>
        <taxon>Rhizoctonia</taxon>
    </lineage>
</organism>
<dbReference type="InterPro" id="IPR036291">
    <property type="entry name" value="NAD(P)-bd_dom_sf"/>
</dbReference>
<evidence type="ECO:0000256" key="1">
    <source>
        <dbReference type="ARBA" id="ARBA00003378"/>
    </source>
</evidence>
<dbReference type="Proteomes" id="UP000663850">
    <property type="component" value="Unassembled WGS sequence"/>
</dbReference>
<feature type="compositionally biased region" description="Polar residues" evidence="12">
    <location>
        <begin position="496"/>
        <end position="505"/>
    </location>
</feature>
<feature type="compositionally biased region" description="Low complexity" evidence="12">
    <location>
        <begin position="506"/>
        <end position="516"/>
    </location>
</feature>
<dbReference type="GO" id="GO:0004482">
    <property type="term" value="F:mRNA 5'-cap (guanine-N7-)-methyltransferase activity"/>
    <property type="evidence" value="ECO:0007669"/>
    <property type="project" value="UniProtKB-EC"/>
</dbReference>
<dbReference type="InterPro" id="IPR004971">
    <property type="entry name" value="mRNA_G-N7_MeTrfase_dom"/>
</dbReference>
<protein>
    <recommendedName>
        <fullName evidence="11">mRNA cap guanine-N(7) methyltransferase</fullName>
        <ecNumber evidence="2">2.1.1.56</ecNumber>
    </recommendedName>
    <alternativeName>
        <fullName evidence="8">mRNA (guanine-N(7))-methyltransferase</fullName>
    </alternativeName>
    <alternativeName>
        <fullName evidence="9">mRNA cap methyltransferase</fullName>
    </alternativeName>
</protein>
<name>A0A8H3C1C3_9AGAM</name>
<evidence type="ECO:0000256" key="4">
    <source>
        <dbReference type="ARBA" id="ARBA00022679"/>
    </source>
</evidence>
<dbReference type="InterPro" id="IPR039753">
    <property type="entry name" value="RG7MT1"/>
</dbReference>
<feature type="compositionally biased region" description="Pro residues" evidence="12">
    <location>
        <begin position="379"/>
        <end position="390"/>
    </location>
</feature>
<accession>A0A8H3C1C3</accession>
<dbReference type="EC" id="2.1.1.56" evidence="2"/>
<keyword evidence="7" id="KW-0506">mRNA capping</keyword>
<dbReference type="GO" id="GO:0003723">
    <property type="term" value="F:RNA binding"/>
    <property type="evidence" value="ECO:0007669"/>
    <property type="project" value="UniProtKB-KW"/>
</dbReference>
<dbReference type="InterPro" id="IPR002347">
    <property type="entry name" value="SDR_fam"/>
</dbReference>
<keyword evidence="7" id="KW-0507">mRNA processing</keyword>
<dbReference type="CDD" id="cd05325">
    <property type="entry name" value="carb_red_sniffer_like_SDR_c"/>
    <property type="match status" value="1"/>
</dbReference>
<feature type="compositionally biased region" description="Basic and acidic residues" evidence="12">
    <location>
        <begin position="485"/>
        <end position="495"/>
    </location>
</feature>
<dbReference type="SUPFAM" id="SSF53335">
    <property type="entry name" value="S-adenosyl-L-methionine-dependent methyltransferases"/>
    <property type="match status" value="1"/>
</dbReference>
<dbReference type="PRINTS" id="PR00081">
    <property type="entry name" value="GDHRDH"/>
</dbReference>
<dbReference type="PANTHER" id="PTHR12189">
    <property type="entry name" value="MRNA GUANINE-7- METHYLTRANSFERASE"/>
    <property type="match status" value="1"/>
</dbReference>
<comment type="caution">
    <text evidence="14">The sequence shown here is derived from an EMBL/GenBank/DDBJ whole genome shotgun (WGS) entry which is preliminary data.</text>
</comment>
<evidence type="ECO:0000313" key="15">
    <source>
        <dbReference type="Proteomes" id="UP000663850"/>
    </source>
</evidence>
<dbReference type="Pfam" id="PF00106">
    <property type="entry name" value="adh_short"/>
    <property type="match status" value="1"/>
</dbReference>
<feature type="compositionally biased region" description="Polar residues" evidence="12">
    <location>
        <begin position="426"/>
        <end position="436"/>
    </location>
</feature>
<evidence type="ECO:0000256" key="10">
    <source>
        <dbReference type="ARBA" id="ARBA00044712"/>
    </source>
</evidence>
<dbReference type="Pfam" id="PF03291">
    <property type="entry name" value="mRNA_G-N7_MeTrfase"/>
    <property type="match status" value="1"/>
</dbReference>
<dbReference type="PANTHER" id="PTHR12189:SF2">
    <property type="entry name" value="MRNA CAP GUANINE-N7 METHYLTRANSFERASE"/>
    <property type="match status" value="1"/>
</dbReference>
<feature type="compositionally biased region" description="Polar residues" evidence="12">
    <location>
        <begin position="392"/>
        <end position="403"/>
    </location>
</feature>
<dbReference type="SUPFAM" id="SSF51735">
    <property type="entry name" value="NAD(P)-binding Rossmann-fold domains"/>
    <property type="match status" value="2"/>
</dbReference>
<feature type="domain" description="MRNA cap 0 methyltransferase" evidence="13">
    <location>
        <begin position="564"/>
        <end position="854"/>
    </location>
</feature>
<dbReference type="Gene3D" id="3.40.50.150">
    <property type="entry name" value="Vaccinia Virus protein VP39"/>
    <property type="match status" value="1"/>
</dbReference>
<evidence type="ECO:0000256" key="7">
    <source>
        <dbReference type="ARBA" id="ARBA00023042"/>
    </source>
</evidence>
<evidence type="ECO:0000313" key="14">
    <source>
        <dbReference type="EMBL" id="CAE6470542.1"/>
    </source>
</evidence>
<reference evidence="14" key="1">
    <citation type="submission" date="2021-01" db="EMBL/GenBank/DDBJ databases">
        <authorList>
            <person name="Kaushik A."/>
        </authorList>
    </citation>
    <scope>NUCLEOTIDE SEQUENCE</scope>
    <source>
        <strain evidence="14">Type strain: AG8-Rh-89/</strain>
    </source>
</reference>
<keyword evidence="5" id="KW-0949">S-adenosyl-L-methionine</keyword>
<dbReference type="AlphaFoldDB" id="A0A8H3C1C3"/>
<dbReference type="PROSITE" id="PS51562">
    <property type="entry name" value="RNA_CAP0_MT"/>
    <property type="match status" value="1"/>
</dbReference>
<evidence type="ECO:0000256" key="3">
    <source>
        <dbReference type="ARBA" id="ARBA00022603"/>
    </source>
</evidence>
<keyword evidence="6" id="KW-0694">RNA-binding</keyword>
<dbReference type="GO" id="GO:0005634">
    <property type="term" value="C:nucleus"/>
    <property type="evidence" value="ECO:0007669"/>
    <property type="project" value="TreeGrafter"/>
</dbReference>
<dbReference type="Gene3D" id="3.40.50.720">
    <property type="entry name" value="NAD(P)-binding Rossmann-like Domain"/>
    <property type="match status" value="2"/>
</dbReference>
<dbReference type="CDD" id="cd02440">
    <property type="entry name" value="AdoMet_MTases"/>
    <property type="match status" value="1"/>
</dbReference>
<keyword evidence="4" id="KW-0808">Transferase</keyword>
<evidence type="ECO:0000256" key="11">
    <source>
        <dbReference type="ARBA" id="ARBA00049739"/>
    </source>
</evidence>
<evidence type="ECO:0000256" key="2">
    <source>
        <dbReference type="ARBA" id="ARBA00011926"/>
    </source>
</evidence>
<evidence type="ECO:0000256" key="8">
    <source>
        <dbReference type="ARBA" id="ARBA00032772"/>
    </source>
</evidence>
<evidence type="ECO:0000259" key="13">
    <source>
        <dbReference type="PROSITE" id="PS51562"/>
    </source>
</evidence>
<evidence type="ECO:0000256" key="9">
    <source>
        <dbReference type="ARBA" id="ARBA00033387"/>
    </source>
</evidence>